<dbReference type="InterPro" id="IPR011252">
    <property type="entry name" value="Fibrogen-bd_dom1"/>
</dbReference>
<dbReference type="SUPFAM" id="SSF49478">
    <property type="entry name" value="Cna protein B-type domain"/>
    <property type="match status" value="1"/>
</dbReference>
<keyword evidence="5" id="KW-0732">Signal</keyword>
<dbReference type="Proteomes" id="UP000664495">
    <property type="component" value="Unassembled WGS sequence"/>
</dbReference>
<keyword evidence="4" id="KW-0964">Secreted</keyword>
<dbReference type="SUPFAM" id="SSF49401">
    <property type="entry name" value="Bacterial adhesins"/>
    <property type="match status" value="1"/>
</dbReference>
<feature type="domain" description="SpaA-like prealbumin fold" evidence="9">
    <location>
        <begin position="379"/>
        <end position="468"/>
    </location>
</feature>
<evidence type="ECO:0000256" key="3">
    <source>
        <dbReference type="ARBA" id="ARBA00022512"/>
    </source>
</evidence>
<evidence type="ECO:0000256" key="6">
    <source>
        <dbReference type="ARBA" id="ARBA00023088"/>
    </source>
</evidence>
<evidence type="ECO:0000256" key="4">
    <source>
        <dbReference type="ARBA" id="ARBA00022525"/>
    </source>
</evidence>
<comment type="subcellular location">
    <subcellularLocation>
        <location evidence="1">Secreted</location>
        <location evidence="1">Cell wall</location>
    </subcellularLocation>
</comment>
<dbReference type="Gene3D" id="2.60.40.10">
    <property type="entry name" value="Immunoglobulins"/>
    <property type="match status" value="1"/>
</dbReference>
<dbReference type="NCBIfam" id="TIGR01167">
    <property type="entry name" value="LPXTG_anchor"/>
    <property type="match status" value="1"/>
</dbReference>
<evidence type="ECO:0000313" key="11">
    <source>
        <dbReference type="Proteomes" id="UP000664495"/>
    </source>
</evidence>
<dbReference type="InterPro" id="IPR041033">
    <property type="entry name" value="SpaA_PFL_dom_1"/>
</dbReference>
<evidence type="ECO:0000259" key="9">
    <source>
        <dbReference type="Pfam" id="PF17802"/>
    </source>
</evidence>
<keyword evidence="3" id="KW-0134">Cell wall</keyword>
<evidence type="ECO:0000256" key="1">
    <source>
        <dbReference type="ARBA" id="ARBA00004191"/>
    </source>
</evidence>
<protein>
    <submittedName>
        <fullName evidence="10">LPXTG cell wall anchor domain-containing protein</fullName>
    </submittedName>
</protein>
<keyword evidence="8" id="KW-0472">Membrane</keyword>
<name>A0ABS3HEU6_9ENTE</name>
<dbReference type="PANTHER" id="PTHR36108">
    <property type="entry name" value="COLOSSIN-B-RELATED"/>
    <property type="match status" value="1"/>
</dbReference>
<evidence type="ECO:0000256" key="5">
    <source>
        <dbReference type="ARBA" id="ARBA00022729"/>
    </source>
</evidence>
<evidence type="ECO:0000256" key="7">
    <source>
        <dbReference type="SAM" id="MobiDB-lite"/>
    </source>
</evidence>
<dbReference type="InterPro" id="IPR008966">
    <property type="entry name" value="Adhesion_dom_sf"/>
</dbReference>
<proteinExistence type="inferred from homology"/>
<accession>A0ABS3HEU6</accession>
<dbReference type="RefSeq" id="WP_207107539.1">
    <property type="nucleotide sequence ID" value="NZ_JAFLVR010000011.1"/>
</dbReference>
<keyword evidence="11" id="KW-1185">Reference proteome</keyword>
<sequence>MKKNRVAVCMILFLMCTCMIAVVMVRPIVSSGAKDITDKISILGMELIKADGSKLSEENAIQVNDSIHVSYSLKIAQEEMDEISSGDTFIITLPDARYFQAEEQRSPIQLKEPETEEVIGQVSLMGDHFRVTINENGADQIELKNFKLAIKMRAIKAGEGISAGGNGAANIPKLKITELNPKAAERIQAETQIAGVGSLTDSRNFEYVIVDKANLKQPIAYGITERKIVQKGERVKIVFYKGKTIQGSYLEKIEGNIGVTGWYSILKDNHSYLLREIPNPEYLTVITGGIGEGGQYDYQIENHQTVRFTIFNQTALKEQLPDDLAKVPRRAIPQIKNEDKQIVIGDADANQRADQTAPKKTATFSSAEKTAERSNEEGINLTKIDSVTGEKLQGAEFELNNEQGEKMYLRRKLITDESGLLHINPLPIGKYSLIERSAPEGYELDSEPINFTFSKKKKVITLTKENTKKGNTSTVSQTSSEEIKTTKESSNEQTSKTTSSSIKKQYPKTGTIESGLLSVLGYSLLGVMLLYRKRR</sequence>
<evidence type="ECO:0000256" key="2">
    <source>
        <dbReference type="ARBA" id="ARBA00007257"/>
    </source>
</evidence>
<feature type="compositionally biased region" description="Basic and acidic residues" evidence="7">
    <location>
        <begin position="481"/>
        <end position="490"/>
    </location>
</feature>
<keyword evidence="8" id="KW-0812">Transmembrane</keyword>
<comment type="caution">
    <text evidence="10">The sequence shown here is derived from an EMBL/GenBank/DDBJ whole genome shotgun (WGS) entry which is preliminary data.</text>
</comment>
<feature type="compositionally biased region" description="Low complexity" evidence="7">
    <location>
        <begin position="494"/>
        <end position="504"/>
    </location>
</feature>
<dbReference type="PANTHER" id="PTHR36108:SF13">
    <property type="entry name" value="COLOSSIN-B-RELATED"/>
    <property type="match status" value="1"/>
</dbReference>
<feature type="region of interest" description="Disordered" evidence="7">
    <location>
        <begin position="466"/>
        <end position="505"/>
    </location>
</feature>
<evidence type="ECO:0000313" key="10">
    <source>
        <dbReference type="EMBL" id="MBO0451763.1"/>
    </source>
</evidence>
<feature type="region of interest" description="Disordered" evidence="7">
    <location>
        <begin position="349"/>
        <end position="378"/>
    </location>
</feature>
<evidence type="ECO:0000256" key="8">
    <source>
        <dbReference type="SAM" id="Phobius"/>
    </source>
</evidence>
<reference evidence="10 11" key="1">
    <citation type="submission" date="2021-03" db="EMBL/GenBank/DDBJ databases">
        <title>Enterococcal diversity collection.</title>
        <authorList>
            <person name="Gilmore M.S."/>
            <person name="Schwartzman J."/>
            <person name="Van Tyne D."/>
            <person name="Martin M."/>
            <person name="Earl A.M."/>
            <person name="Manson A.L."/>
            <person name="Straub T."/>
            <person name="Salamzade R."/>
            <person name="Saavedra J."/>
            <person name="Lebreton F."/>
            <person name="Prichula J."/>
            <person name="Schaufler K."/>
            <person name="Gaca A."/>
            <person name="Sgardioli B."/>
            <person name="Wagenaar J."/>
            <person name="Strong T."/>
        </authorList>
    </citation>
    <scope>NUCLEOTIDE SEQUENCE [LARGE SCALE GENOMIC DNA]</scope>
    <source>
        <strain evidence="10 11">MJM16</strain>
    </source>
</reference>
<dbReference type="EMBL" id="JAFLVR010000011">
    <property type="protein sequence ID" value="MBO0451763.1"/>
    <property type="molecule type" value="Genomic_DNA"/>
</dbReference>
<dbReference type="InterPro" id="IPR013783">
    <property type="entry name" value="Ig-like_fold"/>
</dbReference>
<dbReference type="Pfam" id="PF17802">
    <property type="entry name" value="SpaA"/>
    <property type="match status" value="1"/>
</dbReference>
<feature type="transmembrane region" description="Helical" evidence="8">
    <location>
        <begin position="514"/>
        <end position="531"/>
    </location>
</feature>
<comment type="similarity">
    <text evidence="2">Belongs to the serine-aspartate repeat-containing protein (SDr) family.</text>
</comment>
<organism evidence="10 11">
    <name type="scientific">Candidatus Enterococcus murrayae</name>
    <dbReference type="NCBI Taxonomy" id="2815321"/>
    <lineage>
        <taxon>Bacteria</taxon>
        <taxon>Bacillati</taxon>
        <taxon>Bacillota</taxon>
        <taxon>Bacilli</taxon>
        <taxon>Lactobacillales</taxon>
        <taxon>Enterococcaceae</taxon>
        <taxon>Enterococcus</taxon>
    </lineage>
</organism>
<gene>
    <name evidence="10" type="ORF">JZO85_05740</name>
</gene>
<dbReference type="Gene3D" id="2.60.40.1280">
    <property type="match status" value="1"/>
</dbReference>
<keyword evidence="6" id="KW-0572">Peptidoglycan-anchor</keyword>
<keyword evidence="8" id="KW-1133">Transmembrane helix</keyword>